<dbReference type="Pfam" id="PF04389">
    <property type="entry name" value="Peptidase_M28"/>
    <property type="match status" value="1"/>
</dbReference>
<dbReference type="GO" id="GO:0006508">
    <property type="term" value="P:proteolysis"/>
    <property type="evidence" value="ECO:0007669"/>
    <property type="project" value="InterPro"/>
</dbReference>
<evidence type="ECO:0000256" key="1">
    <source>
        <dbReference type="SAM" id="SignalP"/>
    </source>
</evidence>
<dbReference type="SUPFAM" id="SSF53187">
    <property type="entry name" value="Zn-dependent exopeptidases"/>
    <property type="match status" value="1"/>
</dbReference>
<sequence length="498" mass="54765">MSKDYKTTLMAICLAVLTTTAAGQGPRQPLSEEQKQLNTMHQVITSDKLFHYVEQLSDPSLEGRLAGSPGMAKAVAIVEDYYKSWGLSPAGDKGGYIQEYPHPCVEIQPGSTMEILFPIQAKEKNCWIAKSYPWAEGWFAGGMSGNGDITAEVVYAGFGVTAPELGYDDYKGIDVRGKIVLIEGETPNRSREPEDIAKWYNHTLHQTKLNNAVAHGAIGLLYKWVPGPNAPYNEGFVYCHVTDTVVDDLFRGTGRTYKETIEKIYETMKPQSFEMGKRARIKMNATYNPNATGKNIVGVVEGSDPVLKNEYIIVAAHLDHLGMIPYHIEGANDNNASTAALLGAAEAIAKLESKPKRSVVFLSLDGEEAGLTGSTYYTNHPIFPKEKVKAVLNLEQVGAGEILVSNYAYDHPDLAKATEAANGKYIHRQLIQRENHYLTRPRTDGAVFMKAGYPCVDLRAAGGGYYHHPKDNTASINPEILESTGQWLFWTVLGLANE</sequence>
<proteinExistence type="predicted"/>
<name>A0A9D1X964_9BACT</name>
<dbReference type="InterPro" id="IPR046450">
    <property type="entry name" value="PA_dom_sf"/>
</dbReference>
<dbReference type="InterPro" id="IPR045175">
    <property type="entry name" value="M28_fam"/>
</dbReference>
<reference evidence="3" key="1">
    <citation type="journal article" date="2021" name="PeerJ">
        <title>Extensive microbial diversity within the chicken gut microbiome revealed by metagenomics and culture.</title>
        <authorList>
            <person name="Gilroy R."/>
            <person name="Ravi A."/>
            <person name="Getino M."/>
            <person name="Pursley I."/>
            <person name="Horton D.L."/>
            <person name="Alikhan N.F."/>
            <person name="Baker D."/>
            <person name="Gharbi K."/>
            <person name="Hall N."/>
            <person name="Watson M."/>
            <person name="Adriaenssens E.M."/>
            <person name="Foster-Nyarko E."/>
            <person name="Jarju S."/>
            <person name="Secka A."/>
            <person name="Antonio M."/>
            <person name="Oren A."/>
            <person name="Chaudhuri R.R."/>
            <person name="La Ragione R."/>
            <person name="Hildebrand F."/>
            <person name="Pallen M.J."/>
        </authorList>
    </citation>
    <scope>NUCLEOTIDE SEQUENCE</scope>
    <source>
        <strain evidence="3">ChiGjej6B6-14162</strain>
    </source>
</reference>
<comment type="caution">
    <text evidence="3">The sequence shown here is derived from an EMBL/GenBank/DDBJ whole genome shotgun (WGS) entry which is preliminary data.</text>
</comment>
<dbReference type="PANTHER" id="PTHR12147">
    <property type="entry name" value="METALLOPEPTIDASE M28 FAMILY MEMBER"/>
    <property type="match status" value="1"/>
</dbReference>
<reference evidence="3" key="2">
    <citation type="submission" date="2021-04" db="EMBL/GenBank/DDBJ databases">
        <authorList>
            <person name="Gilroy R."/>
        </authorList>
    </citation>
    <scope>NUCLEOTIDE SEQUENCE</scope>
    <source>
        <strain evidence="3">ChiGjej6B6-14162</strain>
    </source>
</reference>
<evidence type="ECO:0000259" key="2">
    <source>
        <dbReference type="Pfam" id="PF04389"/>
    </source>
</evidence>
<feature type="signal peptide" evidence="1">
    <location>
        <begin position="1"/>
        <end position="21"/>
    </location>
</feature>
<dbReference type="PANTHER" id="PTHR12147:SF26">
    <property type="entry name" value="PEPTIDASE M28 DOMAIN-CONTAINING PROTEIN"/>
    <property type="match status" value="1"/>
</dbReference>
<evidence type="ECO:0000313" key="4">
    <source>
        <dbReference type="Proteomes" id="UP000886740"/>
    </source>
</evidence>
<dbReference type="Gene3D" id="3.50.30.30">
    <property type="match status" value="1"/>
</dbReference>
<dbReference type="Gene3D" id="3.40.630.10">
    <property type="entry name" value="Zn peptidases"/>
    <property type="match status" value="1"/>
</dbReference>
<accession>A0A9D1X964</accession>
<dbReference type="EMBL" id="DXEL01000054">
    <property type="protein sequence ID" value="HIX74895.1"/>
    <property type="molecule type" value="Genomic_DNA"/>
</dbReference>
<protein>
    <submittedName>
        <fullName evidence="3">M28 family peptidase</fullName>
    </submittedName>
</protein>
<dbReference type="InterPro" id="IPR007484">
    <property type="entry name" value="Peptidase_M28"/>
</dbReference>
<organism evidence="3 4">
    <name type="scientific">Candidatus Parabacteroides intestinipullorum</name>
    <dbReference type="NCBI Taxonomy" id="2838723"/>
    <lineage>
        <taxon>Bacteria</taxon>
        <taxon>Pseudomonadati</taxon>
        <taxon>Bacteroidota</taxon>
        <taxon>Bacteroidia</taxon>
        <taxon>Bacteroidales</taxon>
        <taxon>Tannerellaceae</taxon>
        <taxon>Parabacteroides</taxon>
    </lineage>
</organism>
<feature type="domain" description="Peptidase M28" evidence="2">
    <location>
        <begin position="295"/>
        <end position="486"/>
    </location>
</feature>
<dbReference type="Proteomes" id="UP000886740">
    <property type="component" value="Unassembled WGS sequence"/>
</dbReference>
<feature type="chain" id="PRO_5039283606" evidence="1">
    <location>
        <begin position="22"/>
        <end position="498"/>
    </location>
</feature>
<dbReference type="SUPFAM" id="SSF52025">
    <property type="entry name" value="PA domain"/>
    <property type="match status" value="1"/>
</dbReference>
<evidence type="ECO:0000313" key="3">
    <source>
        <dbReference type="EMBL" id="HIX74895.1"/>
    </source>
</evidence>
<dbReference type="GO" id="GO:0008235">
    <property type="term" value="F:metalloexopeptidase activity"/>
    <property type="evidence" value="ECO:0007669"/>
    <property type="project" value="InterPro"/>
</dbReference>
<keyword evidence="1" id="KW-0732">Signal</keyword>
<gene>
    <name evidence="3" type="ORF">H9977_07690</name>
</gene>
<dbReference type="AlphaFoldDB" id="A0A9D1X964"/>